<dbReference type="EMBL" id="JAVDXQ010000006">
    <property type="protein sequence ID" value="MDR7298706.1"/>
    <property type="molecule type" value="Genomic_DNA"/>
</dbReference>
<protein>
    <recommendedName>
        <fullName evidence="4">Lipoprotein</fullName>
    </recommendedName>
</protein>
<organism evidence="2 3">
    <name type="scientific">Pelomonas aquatica</name>
    <dbReference type="NCBI Taxonomy" id="431058"/>
    <lineage>
        <taxon>Bacteria</taxon>
        <taxon>Pseudomonadati</taxon>
        <taxon>Pseudomonadota</taxon>
        <taxon>Betaproteobacteria</taxon>
        <taxon>Burkholderiales</taxon>
        <taxon>Sphaerotilaceae</taxon>
        <taxon>Roseateles</taxon>
    </lineage>
</organism>
<keyword evidence="1" id="KW-0732">Signal</keyword>
<dbReference type="Proteomes" id="UP001180536">
    <property type="component" value="Unassembled WGS sequence"/>
</dbReference>
<reference evidence="2 3" key="1">
    <citation type="submission" date="2023-07" db="EMBL/GenBank/DDBJ databases">
        <title>Sorghum-associated microbial communities from plants grown in Nebraska, USA.</title>
        <authorList>
            <person name="Schachtman D."/>
        </authorList>
    </citation>
    <scope>NUCLEOTIDE SEQUENCE [LARGE SCALE GENOMIC DNA]</scope>
    <source>
        <strain evidence="2 3">BE310</strain>
    </source>
</reference>
<evidence type="ECO:0000313" key="2">
    <source>
        <dbReference type="EMBL" id="MDR7298706.1"/>
    </source>
</evidence>
<feature type="chain" id="PRO_5046589353" description="Lipoprotein" evidence="1">
    <location>
        <begin position="18"/>
        <end position="115"/>
    </location>
</feature>
<comment type="caution">
    <text evidence="2">The sequence shown here is derived from an EMBL/GenBank/DDBJ whole genome shotgun (WGS) entry which is preliminary data.</text>
</comment>
<keyword evidence="3" id="KW-1185">Reference proteome</keyword>
<evidence type="ECO:0000256" key="1">
    <source>
        <dbReference type="SAM" id="SignalP"/>
    </source>
</evidence>
<dbReference type="PROSITE" id="PS51257">
    <property type="entry name" value="PROKAR_LIPOPROTEIN"/>
    <property type="match status" value="1"/>
</dbReference>
<gene>
    <name evidence="2" type="ORF">J2X16_004074</name>
</gene>
<evidence type="ECO:0008006" key="4">
    <source>
        <dbReference type="Google" id="ProtNLM"/>
    </source>
</evidence>
<name>A0ABU1ZDJ9_9BURK</name>
<proteinExistence type="predicted"/>
<evidence type="ECO:0000313" key="3">
    <source>
        <dbReference type="Proteomes" id="UP001180536"/>
    </source>
</evidence>
<dbReference type="RefSeq" id="WP_056874735.1">
    <property type="nucleotide sequence ID" value="NZ_JAVDXQ010000006.1"/>
</dbReference>
<sequence>MPAPRFAAALLLSLALAACQTAPPAPPVVAPPGITYAGSDGSSLANAVVIQTELKGVAGVRSEYMWLSQRYPGYKRTRQALLHQGDKSYDRLDITTADGRELSVYFDITAFFGKF</sequence>
<feature type="signal peptide" evidence="1">
    <location>
        <begin position="1"/>
        <end position="17"/>
    </location>
</feature>
<accession>A0ABU1ZDJ9</accession>